<evidence type="ECO:0000313" key="1">
    <source>
        <dbReference type="EMBL" id="JAE21925.1"/>
    </source>
</evidence>
<proteinExistence type="predicted"/>
<reference evidence="1" key="1">
    <citation type="submission" date="2014-09" db="EMBL/GenBank/DDBJ databases">
        <authorList>
            <person name="Magalhaes I.L.F."/>
            <person name="Oliveira U."/>
            <person name="Santos F.R."/>
            <person name="Vidigal T.H.D.A."/>
            <person name="Brescovit A.D."/>
            <person name="Santos A.J."/>
        </authorList>
    </citation>
    <scope>NUCLEOTIDE SEQUENCE</scope>
    <source>
        <tissue evidence="1">Shoot tissue taken approximately 20 cm above the soil surface</tissue>
    </source>
</reference>
<organism evidence="1">
    <name type="scientific">Arundo donax</name>
    <name type="common">Giant reed</name>
    <name type="synonym">Donax arundinaceus</name>
    <dbReference type="NCBI Taxonomy" id="35708"/>
    <lineage>
        <taxon>Eukaryota</taxon>
        <taxon>Viridiplantae</taxon>
        <taxon>Streptophyta</taxon>
        <taxon>Embryophyta</taxon>
        <taxon>Tracheophyta</taxon>
        <taxon>Spermatophyta</taxon>
        <taxon>Magnoliopsida</taxon>
        <taxon>Liliopsida</taxon>
        <taxon>Poales</taxon>
        <taxon>Poaceae</taxon>
        <taxon>PACMAD clade</taxon>
        <taxon>Arundinoideae</taxon>
        <taxon>Arundineae</taxon>
        <taxon>Arundo</taxon>
    </lineage>
</organism>
<accession>A0A0A9GA19</accession>
<name>A0A0A9GA19_ARUDO</name>
<dbReference type="AlphaFoldDB" id="A0A0A9GA19"/>
<sequence>MFTAFRRIDGAAFILTTARLTYKPLGKRRRVCPLPSCLYVYVMRIFGVEARI</sequence>
<dbReference type="EMBL" id="GBRH01175971">
    <property type="protein sequence ID" value="JAE21925.1"/>
    <property type="molecule type" value="Transcribed_RNA"/>
</dbReference>
<protein>
    <submittedName>
        <fullName evidence="1">Uncharacterized protein</fullName>
    </submittedName>
</protein>
<reference evidence="1" key="2">
    <citation type="journal article" date="2015" name="Data Brief">
        <title>Shoot transcriptome of the giant reed, Arundo donax.</title>
        <authorList>
            <person name="Barrero R.A."/>
            <person name="Guerrero F.D."/>
            <person name="Moolhuijzen P."/>
            <person name="Goolsby J.A."/>
            <person name="Tidwell J."/>
            <person name="Bellgard S.E."/>
            <person name="Bellgard M.I."/>
        </authorList>
    </citation>
    <scope>NUCLEOTIDE SEQUENCE</scope>
    <source>
        <tissue evidence="1">Shoot tissue taken approximately 20 cm above the soil surface</tissue>
    </source>
</reference>